<dbReference type="EMBL" id="JANPWB010000009">
    <property type="protein sequence ID" value="KAJ1151065.1"/>
    <property type="molecule type" value="Genomic_DNA"/>
</dbReference>
<gene>
    <name evidence="2" type="ORF">NDU88_003852</name>
</gene>
<dbReference type="Proteomes" id="UP001066276">
    <property type="component" value="Chromosome 5"/>
</dbReference>
<sequence>MKPRPRVKLLAAAREKRTARVRRGTSFGSPCRAEGAGAARGTWWVSDPLGDKTTKPVRRTLPWIVLGPAHGCSAWPRRGTKKAE</sequence>
<dbReference type="AlphaFoldDB" id="A0AAV7RGC7"/>
<evidence type="ECO:0000313" key="2">
    <source>
        <dbReference type="EMBL" id="KAJ1151065.1"/>
    </source>
</evidence>
<evidence type="ECO:0000313" key="3">
    <source>
        <dbReference type="Proteomes" id="UP001066276"/>
    </source>
</evidence>
<evidence type="ECO:0000256" key="1">
    <source>
        <dbReference type="SAM" id="MobiDB-lite"/>
    </source>
</evidence>
<accession>A0AAV7RGC7</accession>
<feature type="region of interest" description="Disordered" evidence="1">
    <location>
        <begin position="13"/>
        <end position="35"/>
    </location>
</feature>
<name>A0AAV7RGC7_PLEWA</name>
<protein>
    <submittedName>
        <fullName evidence="2">Uncharacterized protein</fullName>
    </submittedName>
</protein>
<comment type="caution">
    <text evidence="2">The sequence shown here is derived from an EMBL/GenBank/DDBJ whole genome shotgun (WGS) entry which is preliminary data.</text>
</comment>
<reference evidence="2" key="1">
    <citation type="journal article" date="2022" name="bioRxiv">
        <title>Sequencing and chromosome-scale assembly of the giantPleurodeles waltlgenome.</title>
        <authorList>
            <person name="Brown T."/>
            <person name="Elewa A."/>
            <person name="Iarovenko S."/>
            <person name="Subramanian E."/>
            <person name="Araus A.J."/>
            <person name="Petzold A."/>
            <person name="Susuki M."/>
            <person name="Suzuki K.-i.T."/>
            <person name="Hayashi T."/>
            <person name="Toyoda A."/>
            <person name="Oliveira C."/>
            <person name="Osipova E."/>
            <person name="Leigh N.D."/>
            <person name="Simon A."/>
            <person name="Yun M.H."/>
        </authorList>
    </citation>
    <scope>NUCLEOTIDE SEQUENCE</scope>
    <source>
        <strain evidence="2">20211129_DDA</strain>
        <tissue evidence="2">Liver</tissue>
    </source>
</reference>
<organism evidence="2 3">
    <name type="scientific">Pleurodeles waltl</name>
    <name type="common">Iberian ribbed newt</name>
    <dbReference type="NCBI Taxonomy" id="8319"/>
    <lineage>
        <taxon>Eukaryota</taxon>
        <taxon>Metazoa</taxon>
        <taxon>Chordata</taxon>
        <taxon>Craniata</taxon>
        <taxon>Vertebrata</taxon>
        <taxon>Euteleostomi</taxon>
        <taxon>Amphibia</taxon>
        <taxon>Batrachia</taxon>
        <taxon>Caudata</taxon>
        <taxon>Salamandroidea</taxon>
        <taxon>Salamandridae</taxon>
        <taxon>Pleurodelinae</taxon>
        <taxon>Pleurodeles</taxon>
    </lineage>
</organism>
<proteinExistence type="predicted"/>
<keyword evidence="3" id="KW-1185">Reference proteome</keyword>